<dbReference type="EMBL" id="CP006566">
    <property type="protein sequence ID" value="AGP46706.1"/>
    <property type="molecule type" value="Genomic_DNA"/>
</dbReference>
<organism evidence="1 2">
    <name type="scientific">Serratia plymuthica S13</name>
    <dbReference type="NCBI Taxonomy" id="1348660"/>
    <lineage>
        <taxon>Bacteria</taxon>
        <taxon>Pseudomonadati</taxon>
        <taxon>Pseudomonadota</taxon>
        <taxon>Gammaproteobacteria</taxon>
        <taxon>Enterobacterales</taxon>
        <taxon>Yersiniaceae</taxon>
        <taxon>Serratia</taxon>
    </lineage>
</organism>
<sequence>MRLQVQPIGNKRYFGGNNQVNSQKAGIFCRFL</sequence>
<evidence type="ECO:0000313" key="1">
    <source>
        <dbReference type="EMBL" id="AGP46706.1"/>
    </source>
</evidence>
<dbReference type="KEGG" id="sry:M621_00440"/>
<reference evidence="1 2" key="1">
    <citation type="journal article" date="2013" name="Genome Announc.">
        <title>Genome Sequence of Serratia plymuthica Strain S13, an Endophyte with Germination- and Plant-Growth-Promoting Activity from the Flower of Styrian Oil Pumpkin.</title>
        <authorList>
            <person name="Muller H."/>
            <person name="Furnkranz M."/>
            <person name="Grube M."/>
            <person name="Berg G."/>
        </authorList>
    </citation>
    <scope>NUCLEOTIDE SEQUENCE [LARGE SCALE GENOMIC DNA]</scope>
    <source>
        <strain evidence="1">S13</strain>
    </source>
</reference>
<gene>
    <name evidence="1" type="ORF">M621_00440</name>
</gene>
<dbReference type="AlphaFoldDB" id="S4YQ65"/>
<proteinExistence type="predicted"/>
<protein>
    <submittedName>
        <fullName evidence="1">Uncharacterized protein</fullName>
    </submittedName>
</protein>
<evidence type="ECO:0000313" key="2">
    <source>
        <dbReference type="Proteomes" id="UP000014900"/>
    </source>
</evidence>
<name>S4YQ65_SERPL</name>
<accession>S4YQ65</accession>
<dbReference type="Proteomes" id="UP000014900">
    <property type="component" value="Chromosome"/>
</dbReference>
<dbReference type="HOGENOM" id="CLU_3391269_0_0_6"/>